<evidence type="ECO:0000313" key="1">
    <source>
        <dbReference type="EMBL" id="KAK8078103.1"/>
    </source>
</evidence>
<reference evidence="1 2" key="1">
    <citation type="submission" date="2023-01" db="EMBL/GenBank/DDBJ databases">
        <title>Analysis of 21 Apiospora genomes using comparative genomics revels a genus with tremendous synthesis potential of carbohydrate active enzymes and secondary metabolites.</title>
        <authorList>
            <person name="Sorensen T."/>
        </authorList>
    </citation>
    <scope>NUCLEOTIDE SEQUENCE [LARGE SCALE GENOMIC DNA]</scope>
    <source>
        <strain evidence="1 2">CBS 83171</strain>
    </source>
</reference>
<dbReference type="Proteomes" id="UP001446871">
    <property type="component" value="Unassembled WGS sequence"/>
</dbReference>
<gene>
    <name evidence="1" type="ORF">PG996_004273</name>
</gene>
<comment type="caution">
    <text evidence="1">The sequence shown here is derived from an EMBL/GenBank/DDBJ whole genome shotgun (WGS) entry which is preliminary data.</text>
</comment>
<name>A0ABR1W3P5_9PEZI</name>
<evidence type="ECO:0000313" key="2">
    <source>
        <dbReference type="Proteomes" id="UP001446871"/>
    </source>
</evidence>
<accession>A0ABR1W3P5</accession>
<sequence length="91" mass="10666">MSETPEDDFNPSHTFTHPYSDSEVLRNYLVEKAEIKESEFRIRVTTAELQLKLTENPERIDQKKLTEINDCFKEAERKRKQVSRGGLPKVV</sequence>
<keyword evidence="2" id="KW-1185">Reference proteome</keyword>
<organism evidence="1 2">
    <name type="scientific">Apiospora saccharicola</name>
    <dbReference type="NCBI Taxonomy" id="335842"/>
    <lineage>
        <taxon>Eukaryota</taxon>
        <taxon>Fungi</taxon>
        <taxon>Dikarya</taxon>
        <taxon>Ascomycota</taxon>
        <taxon>Pezizomycotina</taxon>
        <taxon>Sordariomycetes</taxon>
        <taxon>Xylariomycetidae</taxon>
        <taxon>Amphisphaeriales</taxon>
        <taxon>Apiosporaceae</taxon>
        <taxon>Apiospora</taxon>
    </lineage>
</organism>
<protein>
    <submittedName>
        <fullName evidence="1">Uncharacterized protein</fullName>
    </submittedName>
</protein>
<proteinExistence type="predicted"/>
<dbReference type="EMBL" id="JAQQWM010000002">
    <property type="protein sequence ID" value="KAK8078103.1"/>
    <property type="molecule type" value="Genomic_DNA"/>
</dbReference>